<comment type="caution">
    <text evidence="3">The sequence shown here is derived from an EMBL/GenBank/DDBJ whole genome shotgun (WGS) entry which is preliminary data.</text>
</comment>
<evidence type="ECO:0000313" key="3">
    <source>
        <dbReference type="EMBL" id="KAL1195801.1"/>
    </source>
</evidence>
<proteinExistence type="predicted"/>
<name>A0ABD0ZP94_CARAN</name>
<dbReference type="InterPro" id="IPR005048">
    <property type="entry name" value="DUF287"/>
</dbReference>
<evidence type="ECO:0000259" key="2">
    <source>
        <dbReference type="Pfam" id="PF03384"/>
    </source>
</evidence>
<dbReference type="Proteomes" id="UP001558713">
    <property type="component" value="Unassembled WGS sequence"/>
</dbReference>
<accession>A0ABD0ZP94</accession>
<reference evidence="3 4" key="1">
    <citation type="submission" date="2024-04" db="EMBL/GenBank/DDBJ databases">
        <title>Genome assembly C_amara_ONT_v2.</title>
        <authorList>
            <person name="Yant L."/>
            <person name="Moore C."/>
            <person name="Slenker M."/>
        </authorList>
    </citation>
    <scope>NUCLEOTIDE SEQUENCE [LARGE SCALE GENOMIC DNA]</scope>
    <source>
        <tissue evidence="3">Leaf</tissue>
    </source>
</reference>
<gene>
    <name evidence="3" type="ORF">V5N11_010723</name>
</gene>
<evidence type="ECO:0000256" key="1">
    <source>
        <dbReference type="SAM" id="MobiDB-lite"/>
    </source>
</evidence>
<feature type="compositionally biased region" description="Basic and acidic residues" evidence="1">
    <location>
        <begin position="176"/>
        <end position="242"/>
    </location>
</feature>
<protein>
    <recommendedName>
        <fullName evidence="2">DUF287 domain-containing protein</fullName>
    </recommendedName>
</protein>
<feature type="region of interest" description="Disordered" evidence="1">
    <location>
        <begin position="163"/>
        <end position="284"/>
    </location>
</feature>
<sequence length="284" mass="31770">MSYVYDKLGTTKEIQSIMIPSSDEKVLLEEIMNGDEGGWNDEDDVVVDGWTKLLVEKKKTIFFEKLYNEDVASRVIVDNPDADNVVREIVGSGRVARKRKKVSNDGLVELENRLMAVFENGFKEIHKKIDAQDKRLQVVELNLKWIKENVVFVEEDVVEVGHDGVSEGNEVSDDGVSERNEVSDDGVSERNEVSDDGVSERNEVSNDASSKEKETGEGKEVGEDESSKDNETGEGSKGKDVGVGEDGEPSNKRTGMTYERKRNVKRGRQEDGVVRSPIVTRQRK</sequence>
<dbReference type="Pfam" id="PF03384">
    <property type="entry name" value="DUF287"/>
    <property type="match status" value="1"/>
</dbReference>
<feature type="domain" description="DUF287" evidence="2">
    <location>
        <begin position="14"/>
        <end position="67"/>
    </location>
</feature>
<evidence type="ECO:0000313" key="4">
    <source>
        <dbReference type="Proteomes" id="UP001558713"/>
    </source>
</evidence>
<organism evidence="3 4">
    <name type="scientific">Cardamine amara subsp. amara</name>
    <dbReference type="NCBI Taxonomy" id="228776"/>
    <lineage>
        <taxon>Eukaryota</taxon>
        <taxon>Viridiplantae</taxon>
        <taxon>Streptophyta</taxon>
        <taxon>Embryophyta</taxon>
        <taxon>Tracheophyta</taxon>
        <taxon>Spermatophyta</taxon>
        <taxon>Magnoliopsida</taxon>
        <taxon>eudicotyledons</taxon>
        <taxon>Gunneridae</taxon>
        <taxon>Pentapetalae</taxon>
        <taxon>rosids</taxon>
        <taxon>malvids</taxon>
        <taxon>Brassicales</taxon>
        <taxon>Brassicaceae</taxon>
        <taxon>Cardamineae</taxon>
        <taxon>Cardamine</taxon>
    </lineage>
</organism>
<keyword evidence="4" id="KW-1185">Reference proteome</keyword>
<dbReference type="EMBL" id="JBANAX010000717">
    <property type="protein sequence ID" value="KAL1195801.1"/>
    <property type="molecule type" value="Genomic_DNA"/>
</dbReference>
<dbReference type="AlphaFoldDB" id="A0ABD0ZP94"/>